<sequence length="100" mass="11347">MTNPFSTDVFIPENCTNYKTQFERVILVSGDMAMLNSTLVSPDVFDITTVPYSITWYDPKTGQLMSNQTGRTLVHGETLWFLNATLEDSGEYVTILRYGH</sequence>
<evidence type="ECO:0008006" key="3">
    <source>
        <dbReference type="Google" id="ProtNLM"/>
    </source>
</evidence>
<organism evidence="1 2">
    <name type="scientific">Seriola dumerili</name>
    <name type="common">Greater amberjack</name>
    <name type="synonym">Caranx dumerili</name>
    <dbReference type="NCBI Taxonomy" id="41447"/>
    <lineage>
        <taxon>Eukaryota</taxon>
        <taxon>Metazoa</taxon>
        <taxon>Chordata</taxon>
        <taxon>Craniata</taxon>
        <taxon>Vertebrata</taxon>
        <taxon>Euteleostomi</taxon>
        <taxon>Actinopterygii</taxon>
        <taxon>Neopterygii</taxon>
        <taxon>Teleostei</taxon>
        <taxon>Neoteleostei</taxon>
        <taxon>Acanthomorphata</taxon>
        <taxon>Carangaria</taxon>
        <taxon>Carangiformes</taxon>
        <taxon>Carangidae</taxon>
        <taxon>Seriola</taxon>
    </lineage>
</organism>
<protein>
    <recommendedName>
        <fullName evidence="3">Immunoglobulin V-set domain-containing protein</fullName>
    </recommendedName>
</protein>
<dbReference type="InterPro" id="IPR013783">
    <property type="entry name" value="Ig-like_fold"/>
</dbReference>
<dbReference type="GeneTree" id="ENSGT00940000175155"/>
<dbReference type="STRING" id="41447.ENSSDUP00000017952"/>
<reference evidence="1" key="1">
    <citation type="submission" date="2025-08" db="UniProtKB">
        <authorList>
            <consortium name="Ensembl"/>
        </authorList>
    </citation>
    <scope>IDENTIFICATION</scope>
</reference>
<dbReference type="AlphaFoldDB" id="A0A3B4UHS8"/>
<dbReference type="OMA" id="VTILRYE"/>
<dbReference type="InterPro" id="IPR036179">
    <property type="entry name" value="Ig-like_dom_sf"/>
</dbReference>
<keyword evidence="2" id="KW-1185">Reference proteome</keyword>
<dbReference type="Gene3D" id="2.60.40.10">
    <property type="entry name" value="Immunoglobulins"/>
    <property type="match status" value="1"/>
</dbReference>
<evidence type="ECO:0000313" key="2">
    <source>
        <dbReference type="Proteomes" id="UP000261420"/>
    </source>
</evidence>
<reference evidence="1" key="2">
    <citation type="submission" date="2025-09" db="UniProtKB">
        <authorList>
            <consortium name="Ensembl"/>
        </authorList>
    </citation>
    <scope>IDENTIFICATION</scope>
</reference>
<accession>A0A3B4UHS8</accession>
<dbReference type="Proteomes" id="UP000261420">
    <property type="component" value="Unplaced"/>
</dbReference>
<proteinExistence type="predicted"/>
<evidence type="ECO:0000313" key="1">
    <source>
        <dbReference type="Ensembl" id="ENSSDUP00000017952.1"/>
    </source>
</evidence>
<name>A0A3B4UHS8_SERDU</name>
<dbReference type="Ensembl" id="ENSSDUT00000018280.1">
    <property type="protein sequence ID" value="ENSSDUP00000017952.1"/>
    <property type="gene ID" value="ENSSDUG00000013116.1"/>
</dbReference>
<dbReference type="SUPFAM" id="SSF48726">
    <property type="entry name" value="Immunoglobulin"/>
    <property type="match status" value="1"/>
</dbReference>